<dbReference type="Proteomes" id="UP000187283">
    <property type="component" value="Unassembled WGS sequence"/>
</dbReference>
<evidence type="ECO:0000313" key="2">
    <source>
        <dbReference type="Proteomes" id="UP000187283"/>
    </source>
</evidence>
<reference evidence="1 2" key="1">
    <citation type="submission" date="2017-01" db="EMBL/GenBank/DDBJ databases">
        <authorList>
            <person name="Mah S.A."/>
            <person name="Swanson W.J."/>
            <person name="Moy G.W."/>
            <person name="Vacquier V.D."/>
        </authorList>
    </citation>
    <scope>NUCLEOTIDE SEQUENCE [LARGE SCALE GENOMIC DNA]</scope>
    <source>
        <strain evidence="1 2">GSMNP</strain>
    </source>
</reference>
<proteinExistence type="predicted"/>
<comment type="caution">
    <text evidence="1">The sequence shown here is derived from an EMBL/GenBank/DDBJ whole genome shotgun (WGS) entry which is preliminary data.</text>
</comment>
<gene>
    <name evidence="1" type="ORF">AYI70_g2197</name>
</gene>
<name>A0A1R1Y9L6_9FUNG</name>
<organism evidence="1 2">
    <name type="scientific">Smittium culicis</name>
    <dbReference type="NCBI Taxonomy" id="133412"/>
    <lineage>
        <taxon>Eukaryota</taxon>
        <taxon>Fungi</taxon>
        <taxon>Fungi incertae sedis</taxon>
        <taxon>Zoopagomycota</taxon>
        <taxon>Kickxellomycotina</taxon>
        <taxon>Harpellomycetes</taxon>
        <taxon>Harpellales</taxon>
        <taxon>Legeriomycetaceae</taxon>
        <taxon>Smittium</taxon>
    </lineage>
</organism>
<evidence type="ECO:0000313" key="1">
    <source>
        <dbReference type="EMBL" id="OMJ23548.1"/>
    </source>
</evidence>
<dbReference type="AlphaFoldDB" id="A0A1R1Y9L6"/>
<accession>A0A1R1Y9L6</accession>
<sequence>MPLFACPRLDLHNSTQLFPLCCIAVPLSRSTRLIIGSTCLLPSIAILLYIYPNSPFHLIKTTQYYSKPQLLLFSALRQ</sequence>
<keyword evidence="2" id="KW-1185">Reference proteome</keyword>
<dbReference type="EMBL" id="LSSN01000524">
    <property type="protein sequence ID" value="OMJ23548.1"/>
    <property type="molecule type" value="Genomic_DNA"/>
</dbReference>
<protein>
    <submittedName>
        <fullName evidence="1">Uncharacterized protein</fullName>
    </submittedName>
</protein>